<proteinExistence type="predicted"/>
<dbReference type="AlphaFoldDB" id="A0A8T0GSW1"/>
<accession>A0A8T0GSW1</accession>
<feature type="non-terminal residue" evidence="1">
    <location>
        <position position="113"/>
    </location>
</feature>
<protein>
    <submittedName>
        <fullName evidence="1">Uncharacterized protein</fullName>
    </submittedName>
</protein>
<reference evidence="1" key="1">
    <citation type="submission" date="2020-06" db="EMBL/GenBank/DDBJ databases">
        <title>WGS assembly of Ceratodon purpureus strain R40.</title>
        <authorList>
            <person name="Carey S.B."/>
            <person name="Jenkins J."/>
            <person name="Shu S."/>
            <person name="Lovell J.T."/>
            <person name="Sreedasyam A."/>
            <person name="Maumus F."/>
            <person name="Tiley G.P."/>
            <person name="Fernandez-Pozo N."/>
            <person name="Barry K."/>
            <person name="Chen C."/>
            <person name="Wang M."/>
            <person name="Lipzen A."/>
            <person name="Daum C."/>
            <person name="Saski C.A."/>
            <person name="Payton A.C."/>
            <person name="Mcbreen J.C."/>
            <person name="Conrad R.E."/>
            <person name="Kollar L.M."/>
            <person name="Olsson S."/>
            <person name="Huttunen S."/>
            <person name="Landis J.B."/>
            <person name="Wickett N.J."/>
            <person name="Johnson M.G."/>
            <person name="Rensing S.A."/>
            <person name="Grimwood J."/>
            <person name="Schmutz J."/>
            <person name="Mcdaniel S.F."/>
        </authorList>
    </citation>
    <scope>NUCLEOTIDE SEQUENCE</scope>
    <source>
        <strain evidence="1">R40</strain>
    </source>
</reference>
<comment type="caution">
    <text evidence="1">The sequence shown here is derived from an EMBL/GenBank/DDBJ whole genome shotgun (WGS) entry which is preliminary data.</text>
</comment>
<gene>
    <name evidence="1" type="ORF">KC19_9G048500</name>
</gene>
<keyword evidence="2" id="KW-1185">Reference proteome</keyword>
<dbReference type="EMBL" id="CM026430">
    <property type="protein sequence ID" value="KAG0561244.1"/>
    <property type="molecule type" value="Genomic_DNA"/>
</dbReference>
<sequence length="113" mass="11649">MSRRLRWQTARPTSRTPLQHVNLPPERIHGAQGDGDASVALCSVSPAGVANLVSATVDGFRRFKARGAQGPMGNGNGNVSGGIADSCRGPVRCDAPALGRTAMGLAMVALLLT</sequence>
<evidence type="ECO:0000313" key="1">
    <source>
        <dbReference type="EMBL" id="KAG0561244.1"/>
    </source>
</evidence>
<dbReference type="Proteomes" id="UP000822688">
    <property type="component" value="Chromosome 9"/>
</dbReference>
<name>A0A8T0GSW1_CERPU</name>
<evidence type="ECO:0000313" key="2">
    <source>
        <dbReference type="Proteomes" id="UP000822688"/>
    </source>
</evidence>
<organism evidence="1 2">
    <name type="scientific">Ceratodon purpureus</name>
    <name type="common">Fire moss</name>
    <name type="synonym">Dicranum purpureum</name>
    <dbReference type="NCBI Taxonomy" id="3225"/>
    <lineage>
        <taxon>Eukaryota</taxon>
        <taxon>Viridiplantae</taxon>
        <taxon>Streptophyta</taxon>
        <taxon>Embryophyta</taxon>
        <taxon>Bryophyta</taxon>
        <taxon>Bryophytina</taxon>
        <taxon>Bryopsida</taxon>
        <taxon>Dicranidae</taxon>
        <taxon>Pseudoditrichales</taxon>
        <taxon>Ditrichaceae</taxon>
        <taxon>Ceratodon</taxon>
    </lineage>
</organism>